<protein>
    <submittedName>
        <fullName evidence="1">Uncharacterized protein</fullName>
    </submittedName>
</protein>
<keyword evidence="2" id="KW-1185">Reference proteome</keyword>
<feature type="non-terminal residue" evidence="1">
    <location>
        <position position="758"/>
    </location>
</feature>
<evidence type="ECO:0000313" key="2">
    <source>
        <dbReference type="Proteomes" id="UP000672032"/>
    </source>
</evidence>
<proteinExistence type="predicted"/>
<evidence type="ECO:0000313" key="1">
    <source>
        <dbReference type="EMBL" id="QSZ35892.1"/>
    </source>
</evidence>
<reference evidence="1" key="1">
    <citation type="submission" date="2020-10" db="EMBL/GenBank/DDBJ databases">
        <title>Genome Sequence of Monilinia vaccinii-corymbosi Sheds Light on Mummy Berry Disease Infection of Blueberry and Mating Type.</title>
        <authorList>
            <person name="Yow A.G."/>
            <person name="Zhang Y."/>
            <person name="Bansal K."/>
            <person name="Eacker S.M."/>
            <person name="Sullivan S."/>
            <person name="Liachko I."/>
            <person name="Cubeta M.A."/>
            <person name="Rollins J.A."/>
            <person name="Ashrafi H."/>
        </authorList>
    </citation>
    <scope>NUCLEOTIDE SEQUENCE</scope>
    <source>
        <strain evidence="1">RL-1</strain>
    </source>
</reference>
<accession>A0A8A3PKJ2</accession>
<dbReference type="EMBL" id="CP063410">
    <property type="protein sequence ID" value="QSZ35892.1"/>
    <property type="molecule type" value="Genomic_DNA"/>
</dbReference>
<sequence length="758" mass="84304">KKDEPTCVLEAHVGQTLISGSGVVANAACDSKVMSDNSCLVITLVERLITKLPHRTGADAYDLNRDEIALLSRATLVSISKSSIGVIAEALVHLLEDLAKPFKTISAHPLHILHSEFYVLELLAECCTVHWESVNASEDARDGEEVPSQGYRSYDSIKAEGRRASRNNLLARDHPPEALDDDLAKRLIDVVKSFSNPIPDGYVLPASSILDDVFGFPPAHGPSGLDSLNGTNGQHSGVEAAILLQEHSESTEACIRKIVEFVSFSNWPRTLEYLRGSLRGLLAAQTSSGNQAQNGVGVDDEALVTVRLIPSFWVDSRKLGVVIQELCGSFLHLRKAFQTIVAVVVPQLITRWLERNPEEFIELHTMHKRLDGGAETLFDMTNTMIDAGRRKTLLFPFQTSLLFLLPDVFEVASNMREIKSSSISKKVSFLEMLRKTLRNRNEAAIYCLTCVLRVARHFPLDSDSALLSYALDVQEEVREAVFRRYTVGAENTTIDPGLMTAAFVSLAHLNFKTCVESLTPFCLAPNSSPDFKVAVLRACTHFAQQSNASDYRPLFDKISEFIRAYMKVWRIHNNRSALLIRPKGMTLRFRDSYPVEHVPSNRQNKFVSSGELVYSMLVFLDAYPMAIFVGLDPSSQSSDATFEDIYAAFLALLTSDEERIRHLASEVGRNSLTQGTISAWQNKEFYHSSNVKYNFWESTSVLLSSVSSKIINQTVDEHSALGFIHTYLQARLDLLKRIKVSDICSSGCLSLNHLILCP</sequence>
<dbReference type="OrthoDB" id="28245at2759"/>
<gene>
    <name evidence="1" type="ORF">DSL72_007014</name>
</gene>
<organism evidence="1 2">
    <name type="scientific">Monilinia vaccinii-corymbosi</name>
    <dbReference type="NCBI Taxonomy" id="61207"/>
    <lineage>
        <taxon>Eukaryota</taxon>
        <taxon>Fungi</taxon>
        <taxon>Dikarya</taxon>
        <taxon>Ascomycota</taxon>
        <taxon>Pezizomycotina</taxon>
        <taxon>Leotiomycetes</taxon>
        <taxon>Helotiales</taxon>
        <taxon>Sclerotiniaceae</taxon>
        <taxon>Monilinia</taxon>
    </lineage>
</organism>
<name>A0A8A3PKJ2_9HELO</name>
<dbReference type="Proteomes" id="UP000672032">
    <property type="component" value="Chromosome 6"/>
</dbReference>
<dbReference type="AlphaFoldDB" id="A0A8A3PKJ2"/>